<dbReference type="OrthoDB" id="3269842at2759"/>
<evidence type="ECO:0000313" key="2">
    <source>
        <dbReference type="EMBL" id="PAV17774.1"/>
    </source>
</evidence>
<feature type="compositionally biased region" description="Low complexity" evidence="1">
    <location>
        <begin position="583"/>
        <end position="599"/>
    </location>
</feature>
<feature type="compositionally biased region" description="Basic and acidic residues" evidence="1">
    <location>
        <begin position="226"/>
        <end position="243"/>
    </location>
</feature>
<feature type="region of interest" description="Disordered" evidence="1">
    <location>
        <begin position="665"/>
        <end position="759"/>
    </location>
</feature>
<feature type="region of interest" description="Disordered" evidence="1">
    <location>
        <begin position="167"/>
        <end position="293"/>
    </location>
</feature>
<reference evidence="2 3" key="1">
    <citation type="journal article" date="2017" name="Mol. Ecol.">
        <title>Comparative and population genomic landscape of Phellinus noxius: A hypervariable fungus causing root rot in trees.</title>
        <authorList>
            <person name="Chung C.L."/>
            <person name="Lee T.J."/>
            <person name="Akiba M."/>
            <person name="Lee H.H."/>
            <person name="Kuo T.H."/>
            <person name="Liu D."/>
            <person name="Ke H.M."/>
            <person name="Yokoi T."/>
            <person name="Roa M.B."/>
            <person name="Lu M.J."/>
            <person name="Chang Y.Y."/>
            <person name="Ann P.J."/>
            <person name="Tsai J.N."/>
            <person name="Chen C.Y."/>
            <person name="Tzean S.S."/>
            <person name="Ota Y."/>
            <person name="Hattori T."/>
            <person name="Sahashi N."/>
            <person name="Liou R.F."/>
            <person name="Kikuchi T."/>
            <person name="Tsai I.J."/>
        </authorList>
    </citation>
    <scope>NUCLEOTIDE SEQUENCE [LARGE SCALE GENOMIC DNA]</scope>
    <source>
        <strain evidence="2 3">FFPRI411160</strain>
    </source>
</reference>
<feature type="region of interest" description="Disordered" evidence="1">
    <location>
        <begin position="580"/>
        <end position="630"/>
    </location>
</feature>
<feature type="compositionally biased region" description="Basic and acidic residues" evidence="1">
    <location>
        <begin position="368"/>
        <end position="386"/>
    </location>
</feature>
<evidence type="ECO:0000313" key="3">
    <source>
        <dbReference type="Proteomes" id="UP000217199"/>
    </source>
</evidence>
<dbReference type="EMBL" id="NBII01000006">
    <property type="protein sequence ID" value="PAV17774.1"/>
    <property type="molecule type" value="Genomic_DNA"/>
</dbReference>
<keyword evidence="3" id="KW-1185">Reference proteome</keyword>
<feature type="compositionally biased region" description="Polar residues" evidence="1">
    <location>
        <begin position="1"/>
        <end position="16"/>
    </location>
</feature>
<protein>
    <submittedName>
        <fullName evidence="2">Uncharacterized protein</fullName>
    </submittedName>
</protein>
<proteinExistence type="predicted"/>
<feature type="region of interest" description="Disordered" evidence="1">
    <location>
        <begin position="637"/>
        <end position="656"/>
    </location>
</feature>
<feature type="compositionally biased region" description="Polar residues" evidence="1">
    <location>
        <begin position="93"/>
        <end position="105"/>
    </location>
</feature>
<accession>A0A286UE22</accession>
<gene>
    <name evidence="2" type="ORF">PNOK_0626000</name>
</gene>
<dbReference type="AlphaFoldDB" id="A0A286UE22"/>
<comment type="caution">
    <text evidence="2">The sequence shown here is derived from an EMBL/GenBank/DDBJ whole genome shotgun (WGS) entry which is preliminary data.</text>
</comment>
<feature type="compositionally biased region" description="Low complexity" evidence="1">
    <location>
        <begin position="503"/>
        <end position="522"/>
    </location>
</feature>
<feature type="compositionally biased region" description="Basic and acidic residues" evidence="1">
    <location>
        <begin position="352"/>
        <end position="361"/>
    </location>
</feature>
<feature type="region of interest" description="Disordered" evidence="1">
    <location>
        <begin position="475"/>
        <end position="567"/>
    </location>
</feature>
<feature type="region of interest" description="Disordered" evidence="1">
    <location>
        <begin position="352"/>
        <end position="386"/>
    </location>
</feature>
<dbReference type="Proteomes" id="UP000217199">
    <property type="component" value="Unassembled WGS sequence"/>
</dbReference>
<organism evidence="2 3">
    <name type="scientific">Pyrrhoderma noxium</name>
    <dbReference type="NCBI Taxonomy" id="2282107"/>
    <lineage>
        <taxon>Eukaryota</taxon>
        <taxon>Fungi</taxon>
        <taxon>Dikarya</taxon>
        <taxon>Basidiomycota</taxon>
        <taxon>Agaricomycotina</taxon>
        <taxon>Agaricomycetes</taxon>
        <taxon>Hymenochaetales</taxon>
        <taxon>Hymenochaetaceae</taxon>
        <taxon>Pyrrhoderma</taxon>
    </lineage>
</organism>
<name>A0A286UE22_9AGAM</name>
<feature type="compositionally biased region" description="Polar residues" evidence="1">
    <location>
        <begin position="61"/>
        <end position="76"/>
    </location>
</feature>
<evidence type="ECO:0000256" key="1">
    <source>
        <dbReference type="SAM" id="MobiDB-lite"/>
    </source>
</evidence>
<feature type="compositionally biased region" description="Pro residues" evidence="1">
    <location>
        <begin position="33"/>
        <end position="42"/>
    </location>
</feature>
<feature type="compositionally biased region" description="Polar residues" evidence="1">
    <location>
        <begin position="721"/>
        <end position="744"/>
    </location>
</feature>
<feature type="region of interest" description="Disordered" evidence="1">
    <location>
        <begin position="1"/>
        <end position="144"/>
    </location>
</feature>
<feature type="compositionally biased region" description="Polar residues" evidence="1">
    <location>
        <begin position="608"/>
        <end position="626"/>
    </location>
</feature>
<feature type="compositionally biased region" description="Basic and acidic residues" evidence="1">
    <location>
        <begin position="692"/>
        <end position="710"/>
    </location>
</feature>
<sequence length="848" mass="92417">MSMSSPSHRASQNSLSLPPKAGDKPERKRSHRIPPPPEPLDIPEPVDVLMKRPARRPPSPLRNSYTPNSDQGSFSGSEIDDDDDDDDDRAHSPSPSMTKFANSIASRVGALVGSAGSRNSKHLPTEAEIEAEAVRERERSRREAERIMRLEAEERKMIEDGVNAMFDQIQREHTQGLPLPPSRSHTNPPSPSASQKEKEGWFAAVKSKLTPTKEPLTPAQQIIQETKAREKEKKKSKDKDVREWPASPSRKYSDPAFLNLAQSTSPEPVTPPRPLSQASPMMTPSPKRSMDLSQETPPIYAQFNNQGTLDVPGTLLTIARRFEKLEKWTVSHVRALEDRMGDVERWLVDKEKEKEREKEEVAVASRLGSEKSSFHSDEDENGRNGEMAEIREELVELQGRMGELGREMAKLMTAPSNLTSGPARNAVVSQSQPISYAQSAPDPISNPVFNTAPITIPITAPVTVPVPPTPNSIVPRTLPTVPTAPFTTPRAQTVAIPPRPPRETYSPPSNSTQRSSSLKSSSGRTRLPYPTGDYTSPPGTIPTKQDVLSPTNSPPSSITETTRRRPVSIAGLPTATASVFLVPQPSGSGSISSGMPPRGQDSPPVLSPISSNGPSPSRPRQTNISPTPRKRYTVALGQPITSQSTASADSDDLDSRDSRHRYAFAASPVSASEEEDHDQDGSYDSTESGGDSDARAIGHSREDTLGKSEARLTSMLANAPSMPNDTLKRGNSTTPPRNSASNSPGIRVRAQSSYGPPSGYSYATLSRASSPTNFNSPVPITPLRPRVRSKSIDRIGLGITGSNGKFIDPLVLRRQEMEAEQPKMPKFERGKKVPVGELVAFFDKDRNR</sequence>
<dbReference type="InParanoid" id="A0A286UE22"/>
<feature type="compositionally biased region" description="Polar residues" evidence="1">
    <location>
        <begin position="533"/>
        <end position="560"/>
    </location>
</feature>
<feature type="compositionally biased region" description="Acidic residues" evidence="1">
    <location>
        <begin position="78"/>
        <end position="87"/>
    </location>
</feature>
<feature type="compositionally biased region" description="Basic and acidic residues" evidence="1">
    <location>
        <begin position="132"/>
        <end position="144"/>
    </location>
</feature>